<dbReference type="AlphaFoldDB" id="A0A8T2PAD6"/>
<protein>
    <submittedName>
        <fullName evidence="1">Uncharacterized protein</fullName>
    </submittedName>
</protein>
<gene>
    <name evidence="1" type="ORF">JZ751_029003</name>
</gene>
<comment type="caution">
    <text evidence="1">The sequence shown here is derived from an EMBL/GenBank/DDBJ whole genome shotgun (WGS) entry which is preliminary data.</text>
</comment>
<evidence type="ECO:0000313" key="2">
    <source>
        <dbReference type="Proteomes" id="UP000824540"/>
    </source>
</evidence>
<dbReference type="EMBL" id="JAFBMS010000010">
    <property type="protein sequence ID" value="KAG9348686.1"/>
    <property type="molecule type" value="Genomic_DNA"/>
</dbReference>
<sequence>MQHGWEEGGVKSGNWIGLASLMVRAGRVQRTELTRGERNAVELQREREIACSSVKFLSFHLSPKAAVENQVDLYLGQ</sequence>
<reference evidence="1" key="1">
    <citation type="thesis" date="2021" institute="BYU ScholarsArchive" country="Provo, UT, USA">
        <title>Applications of and Algorithms for Genome Assembly and Genomic Analyses with an Emphasis on Marine Teleosts.</title>
        <authorList>
            <person name="Pickett B.D."/>
        </authorList>
    </citation>
    <scope>NUCLEOTIDE SEQUENCE</scope>
    <source>
        <strain evidence="1">HI-2016</strain>
    </source>
</reference>
<evidence type="ECO:0000313" key="1">
    <source>
        <dbReference type="EMBL" id="KAG9348686.1"/>
    </source>
</evidence>
<accession>A0A8T2PAD6</accession>
<proteinExistence type="predicted"/>
<dbReference type="Proteomes" id="UP000824540">
    <property type="component" value="Unassembled WGS sequence"/>
</dbReference>
<organism evidence="1 2">
    <name type="scientific">Albula glossodonta</name>
    <name type="common">roundjaw bonefish</name>
    <dbReference type="NCBI Taxonomy" id="121402"/>
    <lineage>
        <taxon>Eukaryota</taxon>
        <taxon>Metazoa</taxon>
        <taxon>Chordata</taxon>
        <taxon>Craniata</taxon>
        <taxon>Vertebrata</taxon>
        <taxon>Euteleostomi</taxon>
        <taxon>Actinopterygii</taxon>
        <taxon>Neopterygii</taxon>
        <taxon>Teleostei</taxon>
        <taxon>Albuliformes</taxon>
        <taxon>Albulidae</taxon>
        <taxon>Albula</taxon>
    </lineage>
</organism>
<keyword evidence="2" id="KW-1185">Reference proteome</keyword>
<name>A0A8T2PAD6_9TELE</name>